<keyword evidence="3" id="KW-0723">Serine/threonine-protein kinase</keyword>
<dbReference type="SUPFAM" id="SSF56112">
    <property type="entry name" value="Protein kinase-like (PK-like)"/>
    <property type="match status" value="1"/>
</dbReference>
<dbReference type="OrthoDB" id="432483at2759"/>
<comment type="catalytic activity">
    <reaction evidence="9">
        <text>L-threonyl-[protein] + ATP = O-phospho-L-threonyl-[protein] + ADP + H(+)</text>
        <dbReference type="Rhea" id="RHEA:46608"/>
        <dbReference type="Rhea" id="RHEA-COMP:11060"/>
        <dbReference type="Rhea" id="RHEA-COMP:11605"/>
        <dbReference type="ChEBI" id="CHEBI:15378"/>
        <dbReference type="ChEBI" id="CHEBI:30013"/>
        <dbReference type="ChEBI" id="CHEBI:30616"/>
        <dbReference type="ChEBI" id="CHEBI:61977"/>
        <dbReference type="ChEBI" id="CHEBI:456216"/>
        <dbReference type="EC" id="2.7.11.1"/>
    </reaction>
</comment>
<dbReference type="GeneID" id="17304390"/>
<dbReference type="GO" id="GO:0004674">
    <property type="term" value="F:protein serine/threonine kinase activity"/>
    <property type="evidence" value="ECO:0007669"/>
    <property type="project" value="UniProtKB-KW"/>
</dbReference>
<dbReference type="InterPro" id="IPR011009">
    <property type="entry name" value="Kinase-like_dom_sf"/>
</dbReference>
<evidence type="ECO:0000256" key="10">
    <source>
        <dbReference type="ARBA" id="ARBA00048679"/>
    </source>
</evidence>
<dbReference type="GO" id="GO:0005524">
    <property type="term" value="F:ATP binding"/>
    <property type="evidence" value="ECO:0007669"/>
    <property type="project" value="UniProtKB-KW"/>
</dbReference>
<organism evidence="13">
    <name type="scientific">Guillardia theta (strain CCMP2712)</name>
    <name type="common">Cryptophyte</name>
    <dbReference type="NCBI Taxonomy" id="905079"/>
    <lineage>
        <taxon>Eukaryota</taxon>
        <taxon>Cryptophyceae</taxon>
        <taxon>Pyrenomonadales</taxon>
        <taxon>Geminigeraceae</taxon>
        <taxon>Guillardia</taxon>
    </lineage>
</organism>
<dbReference type="Pfam" id="PF00069">
    <property type="entry name" value="Pkinase"/>
    <property type="match status" value="1"/>
</dbReference>
<dbReference type="FunFam" id="3.30.200.20:FF:000524">
    <property type="entry name" value="Non-specific serine/threonine protein kinase"/>
    <property type="match status" value="1"/>
</dbReference>
<dbReference type="STRING" id="905079.L1JGX2"/>
<evidence type="ECO:0000313" key="14">
    <source>
        <dbReference type="EnsemblProtists" id="EKX47751"/>
    </source>
</evidence>
<accession>L1JGX2</accession>
<keyword evidence="15" id="KW-1185">Reference proteome</keyword>
<evidence type="ECO:0000256" key="2">
    <source>
        <dbReference type="ARBA" id="ARBA00012513"/>
    </source>
</evidence>
<reference evidence="13 15" key="1">
    <citation type="journal article" date="2012" name="Nature">
        <title>Algal genomes reveal evolutionary mosaicism and the fate of nucleomorphs.</title>
        <authorList>
            <consortium name="DOE Joint Genome Institute"/>
            <person name="Curtis B.A."/>
            <person name="Tanifuji G."/>
            <person name="Burki F."/>
            <person name="Gruber A."/>
            <person name="Irimia M."/>
            <person name="Maruyama S."/>
            <person name="Arias M.C."/>
            <person name="Ball S.G."/>
            <person name="Gile G.H."/>
            <person name="Hirakawa Y."/>
            <person name="Hopkins J.F."/>
            <person name="Kuo A."/>
            <person name="Rensing S.A."/>
            <person name="Schmutz J."/>
            <person name="Symeonidi A."/>
            <person name="Elias M."/>
            <person name="Eveleigh R.J."/>
            <person name="Herman E.K."/>
            <person name="Klute M.J."/>
            <person name="Nakayama T."/>
            <person name="Obornik M."/>
            <person name="Reyes-Prieto A."/>
            <person name="Armbrust E.V."/>
            <person name="Aves S.J."/>
            <person name="Beiko R.G."/>
            <person name="Coutinho P."/>
            <person name="Dacks J.B."/>
            <person name="Durnford D.G."/>
            <person name="Fast N.M."/>
            <person name="Green B.R."/>
            <person name="Grisdale C.J."/>
            <person name="Hempel F."/>
            <person name="Henrissat B."/>
            <person name="Hoppner M.P."/>
            <person name="Ishida K."/>
            <person name="Kim E."/>
            <person name="Koreny L."/>
            <person name="Kroth P.G."/>
            <person name="Liu Y."/>
            <person name="Malik S.B."/>
            <person name="Maier U.G."/>
            <person name="McRose D."/>
            <person name="Mock T."/>
            <person name="Neilson J.A."/>
            <person name="Onodera N.T."/>
            <person name="Poole A.M."/>
            <person name="Pritham E.J."/>
            <person name="Richards T.A."/>
            <person name="Rocap G."/>
            <person name="Roy S.W."/>
            <person name="Sarai C."/>
            <person name="Schaack S."/>
            <person name="Shirato S."/>
            <person name="Slamovits C.H."/>
            <person name="Spencer D.F."/>
            <person name="Suzuki S."/>
            <person name="Worden A.Z."/>
            <person name="Zauner S."/>
            <person name="Barry K."/>
            <person name="Bell C."/>
            <person name="Bharti A.K."/>
            <person name="Crow J.A."/>
            <person name="Grimwood J."/>
            <person name="Kramer R."/>
            <person name="Lindquist E."/>
            <person name="Lucas S."/>
            <person name="Salamov A."/>
            <person name="McFadden G.I."/>
            <person name="Lane C.E."/>
            <person name="Keeling P.J."/>
            <person name="Gray M.W."/>
            <person name="Grigoriev I.V."/>
            <person name="Archibald J.M."/>
        </authorList>
    </citation>
    <scope>NUCLEOTIDE SEQUENCE</scope>
    <source>
        <strain evidence="13 15">CCMP2712</strain>
    </source>
</reference>
<feature type="domain" description="Protein kinase" evidence="12">
    <location>
        <begin position="20"/>
        <end position="305"/>
    </location>
</feature>
<keyword evidence="4" id="KW-0597">Phosphoprotein</keyword>
<reference evidence="15" key="2">
    <citation type="submission" date="2012-11" db="EMBL/GenBank/DDBJ databases">
        <authorList>
            <person name="Kuo A."/>
            <person name="Curtis B.A."/>
            <person name="Tanifuji G."/>
            <person name="Burki F."/>
            <person name="Gruber A."/>
            <person name="Irimia M."/>
            <person name="Maruyama S."/>
            <person name="Arias M.C."/>
            <person name="Ball S.G."/>
            <person name="Gile G.H."/>
            <person name="Hirakawa Y."/>
            <person name="Hopkins J.F."/>
            <person name="Rensing S.A."/>
            <person name="Schmutz J."/>
            <person name="Symeonidi A."/>
            <person name="Elias M."/>
            <person name="Eveleigh R.J."/>
            <person name="Herman E.K."/>
            <person name="Klute M.J."/>
            <person name="Nakayama T."/>
            <person name="Obornik M."/>
            <person name="Reyes-Prieto A."/>
            <person name="Armbrust E.V."/>
            <person name="Aves S.J."/>
            <person name="Beiko R.G."/>
            <person name="Coutinho P."/>
            <person name="Dacks J.B."/>
            <person name="Durnford D.G."/>
            <person name="Fast N.M."/>
            <person name="Green B.R."/>
            <person name="Grisdale C."/>
            <person name="Hempe F."/>
            <person name="Henrissat B."/>
            <person name="Hoppner M.P."/>
            <person name="Ishida K.-I."/>
            <person name="Kim E."/>
            <person name="Koreny L."/>
            <person name="Kroth P.G."/>
            <person name="Liu Y."/>
            <person name="Malik S.-B."/>
            <person name="Maier U.G."/>
            <person name="McRose D."/>
            <person name="Mock T."/>
            <person name="Neilson J.A."/>
            <person name="Onodera N.T."/>
            <person name="Poole A.M."/>
            <person name="Pritham E.J."/>
            <person name="Richards T.A."/>
            <person name="Rocap G."/>
            <person name="Roy S.W."/>
            <person name="Sarai C."/>
            <person name="Schaack S."/>
            <person name="Shirato S."/>
            <person name="Slamovits C.H."/>
            <person name="Spencer D.F."/>
            <person name="Suzuki S."/>
            <person name="Worden A.Z."/>
            <person name="Zauner S."/>
            <person name="Barry K."/>
            <person name="Bell C."/>
            <person name="Bharti A.K."/>
            <person name="Crow J.A."/>
            <person name="Grimwood J."/>
            <person name="Kramer R."/>
            <person name="Lindquist E."/>
            <person name="Lucas S."/>
            <person name="Salamov A."/>
            <person name="McFadden G.I."/>
            <person name="Lane C.E."/>
            <person name="Keeling P.J."/>
            <person name="Gray M.W."/>
            <person name="Grigoriev I.V."/>
            <person name="Archibald J.M."/>
        </authorList>
    </citation>
    <scope>NUCLEOTIDE SEQUENCE</scope>
    <source>
        <strain evidence="15">CCMP2712</strain>
    </source>
</reference>
<evidence type="ECO:0000313" key="13">
    <source>
        <dbReference type="EMBL" id="EKX47751.1"/>
    </source>
</evidence>
<evidence type="ECO:0000256" key="8">
    <source>
        <dbReference type="ARBA" id="ARBA00022840"/>
    </source>
</evidence>
<sequence length="416" mass="46434">MASEGKECQALPKKVGPQDFERIKLIGQGDVGKVYLVRLKNSTNYFAMKVLSKQEMIARNKLKRCLTEREILATVDYPFIVTLYYCFQSPDHLFLVMDYCAGGEFFRMLKSQPERRIPEDWVRFYAAEVLLALEYLHTCGFIYRDLKPENILLHESGHIMLTDFDLSKQAAVTAPVVKQSFMSGLFGGDKRPGAGQIMIDTNSFVGTEEYIAPEVIKGSGQSSAVDWWTFGILIYEMAYGFTPFKGDTQHATFSNICSSDRINIPEKPELSNAFKKMIRALLAREPSKRLGSKQGAGELKKCEFLQDVKWDSIRKMTPPYLPPVQDPVELAQKATSIRDTPDAQLDSCLAWAPEVISAHQRAQKAKEAKDSAHRHPEGKDGGSAGSSSSPQAGKDEKSKAADEVSESMSKMDVKSS</sequence>
<name>L1JGX2_GUITC</name>
<keyword evidence="7" id="KW-0418">Kinase</keyword>
<comment type="similarity">
    <text evidence="1">Belongs to the protein kinase superfamily. AGC Ser/Thr protein kinase family.</text>
</comment>
<proteinExistence type="inferred from homology"/>
<dbReference type="eggNOG" id="KOG0610">
    <property type="taxonomic scope" value="Eukaryota"/>
</dbReference>
<dbReference type="RefSeq" id="XP_005834731.1">
    <property type="nucleotide sequence ID" value="XM_005834674.1"/>
</dbReference>
<evidence type="ECO:0000256" key="11">
    <source>
        <dbReference type="SAM" id="MobiDB-lite"/>
    </source>
</evidence>
<dbReference type="CDD" id="cd05574">
    <property type="entry name" value="STKc_phototropin_like"/>
    <property type="match status" value="1"/>
</dbReference>
<feature type="compositionally biased region" description="Basic and acidic residues" evidence="11">
    <location>
        <begin position="364"/>
        <end position="380"/>
    </location>
</feature>
<dbReference type="InterPro" id="IPR000719">
    <property type="entry name" value="Prot_kinase_dom"/>
</dbReference>
<dbReference type="PROSITE" id="PS00108">
    <property type="entry name" value="PROTEIN_KINASE_ST"/>
    <property type="match status" value="1"/>
</dbReference>
<evidence type="ECO:0000256" key="3">
    <source>
        <dbReference type="ARBA" id="ARBA00022527"/>
    </source>
</evidence>
<evidence type="ECO:0000256" key="1">
    <source>
        <dbReference type="ARBA" id="ARBA00009903"/>
    </source>
</evidence>
<dbReference type="EC" id="2.7.11.1" evidence="2"/>
<keyword evidence="5" id="KW-0808">Transferase</keyword>
<evidence type="ECO:0000259" key="12">
    <source>
        <dbReference type="PROSITE" id="PS50011"/>
    </source>
</evidence>
<evidence type="ECO:0000256" key="6">
    <source>
        <dbReference type="ARBA" id="ARBA00022741"/>
    </source>
</evidence>
<dbReference type="OMA" id="WVPKEET"/>
<gene>
    <name evidence="13" type="ORF">GUITHDRAFT_162563</name>
</gene>
<evidence type="ECO:0000256" key="9">
    <source>
        <dbReference type="ARBA" id="ARBA00047899"/>
    </source>
</evidence>
<dbReference type="AlphaFoldDB" id="L1JGX2"/>
<reference evidence="14" key="3">
    <citation type="submission" date="2015-06" db="UniProtKB">
        <authorList>
            <consortium name="EnsemblProtists"/>
        </authorList>
    </citation>
    <scope>IDENTIFICATION</scope>
</reference>
<keyword evidence="6" id="KW-0547">Nucleotide-binding</keyword>
<dbReference type="EnsemblProtists" id="EKX47751">
    <property type="protein sequence ID" value="EKX47751"/>
    <property type="gene ID" value="GUITHDRAFT_162563"/>
</dbReference>
<dbReference type="KEGG" id="gtt:GUITHDRAFT_162563"/>
<dbReference type="PROSITE" id="PS50011">
    <property type="entry name" value="PROTEIN_KINASE_DOM"/>
    <property type="match status" value="1"/>
</dbReference>
<dbReference type="EMBL" id="JH992988">
    <property type="protein sequence ID" value="EKX47751.1"/>
    <property type="molecule type" value="Genomic_DNA"/>
</dbReference>
<feature type="region of interest" description="Disordered" evidence="11">
    <location>
        <begin position="360"/>
        <end position="416"/>
    </location>
</feature>
<dbReference type="SMART" id="SM00220">
    <property type="entry name" value="S_TKc"/>
    <property type="match status" value="1"/>
</dbReference>
<evidence type="ECO:0000256" key="5">
    <source>
        <dbReference type="ARBA" id="ARBA00022679"/>
    </source>
</evidence>
<dbReference type="InterPro" id="IPR008271">
    <property type="entry name" value="Ser/Thr_kinase_AS"/>
</dbReference>
<feature type="compositionally biased region" description="Basic and acidic residues" evidence="11">
    <location>
        <begin position="393"/>
        <end position="402"/>
    </location>
</feature>
<dbReference type="Gene3D" id="3.30.200.20">
    <property type="entry name" value="Phosphorylase Kinase, domain 1"/>
    <property type="match status" value="1"/>
</dbReference>
<dbReference type="Proteomes" id="UP000011087">
    <property type="component" value="Unassembled WGS sequence"/>
</dbReference>
<keyword evidence="8" id="KW-0067">ATP-binding</keyword>
<dbReference type="Gene3D" id="1.10.510.10">
    <property type="entry name" value="Transferase(Phosphotransferase) domain 1"/>
    <property type="match status" value="1"/>
</dbReference>
<dbReference type="HOGENOM" id="CLU_000288_63_5_1"/>
<dbReference type="FunFam" id="1.10.510.10:FF:000121">
    <property type="entry name" value="Serine/threonine-protein kinase nrc-2"/>
    <property type="match status" value="1"/>
</dbReference>
<protein>
    <recommendedName>
        <fullName evidence="2">non-specific serine/threonine protein kinase</fullName>
        <ecNumber evidence="2">2.7.11.1</ecNumber>
    </recommendedName>
</protein>
<evidence type="ECO:0000313" key="15">
    <source>
        <dbReference type="Proteomes" id="UP000011087"/>
    </source>
</evidence>
<evidence type="ECO:0000256" key="4">
    <source>
        <dbReference type="ARBA" id="ARBA00022553"/>
    </source>
</evidence>
<dbReference type="PANTHER" id="PTHR45637">
    <property type="entry name" value="FLIPPASE KINASE 1-RELATED"/>
    <property type="match status" value="1"/>
</dbReference>
<dbReference type="PaxDb" id="55529-EKX47751"/>
<comment type="catalytic activity">
    <reaction evidence="10">
        <text>L-seryl-[protein] + ATP = O-phospho-L-seryl-[protein] + ADP + H(+)</text>
        <dbReference type="Rhea" id="RHEA:17989"/>
        <dbReference type="Rhea" id="RHEA-COMP:9863"/>
        <dbReference type="Rhea" id="RHEA-COMP:11604"/>
        <dbReference type="ChEBI" id="CHEBI:15378"/>
        <dbReference type="ChEBI" id="CHEBI:29999"/>
        <dbReference type="ChEBI" id="CHEBI:30616"/>
        <dbReference type="ChEBI" id="CHEBI:83421"/>
        <dbReference type="ChEBI" id="CHEBI:456216"/>
        <dbReference type="EC" id="2.7.11.1"/>
    </reaction>
</comment>
<evidence type="ECO:0000256" key="7">
    <source>
        <dbReference type="ARBA" id="ARBA00022777"/>
    </source>
</evidence>